<evidence type="ECO:0000313" key="1">
    <source>
        <dbReference type="EMBL" id="MBC3536341.1"/>
    </source>
</evidence>
<sequence length="82" mass="9261">MYLHIGGSQMIDVRHIVAFFHRDPGRTGKANPVTSYHLPYRLADPQHGAHVRSYVLTDEAIYGSPLAVQTLVRRYEALLSVE</sequence>
<accession>A0ABR6VGI9</accession>
<protein>
    <submittedName>
        <fullName evidence="1">DUF370 domain-containing protein</fullName>
    </submittedName>
</protein>
<proteinExistence type="predicted"/>
<evidence type="ECO:0000313" key="2">
    <source>
        <dbReference type="Proteomes" id="UP000606870"/>
    </source>
</evidence>
<reference evidence="1 2" key="1">
    <citation type="submission" date="2020-08" db="EMBL/GenBank/DDBJ databases">
        <authorList>
            <person name="Liu C."/>
            <person name="Sun Q."/>
        </authorList>
    </citation>
    <scope>NUCLEOTIDE SEQUENCE [LARGE SCALE GENOMIC DNA]</scope>
    <source>
        <strain evidence="1 2">NSJ-59</strain>
    </source>
</reference>
<keyword evidence="2" id="KW-1185">Reference proteome</keyword>
<dbReference type="Proteomes" id="UP000606870">
    <property type="component" value="Unassembled WGS sequence"/>
</dbReference>
<dbReference type="RefSeq" id="WP_186502497.1">
    <property type="nucleotide sequence ID" value="NZ_JACOGK010000007.1"/>
</dbReference>
<gene>
    <name evidence="1" type="ORF">H8J70_03625</name>
</gene>
<dbReference type="EMBL" id="JACOGK010000007">
    <property type="protein sequence ID" value="MBC3536341.1"/>
    <property type="molecule type" value="Genomic_DNA"/>
</dbReference>
<organism evidence="1 2">
    <name type="scientific">Megasphaera hominis</name>
    <dbReference type="NCBI Taxonomy" id="159836"/>
    <lineage>
        <taxon>Bacteria</taxon>
        <taxon>Bacillati</taxon>
        <taxon>Bacillota</taxon>
        <taxon>Negativicutes</taxon>
        <taxon>Veillonellales</taxon>
        <taxon>Veillonellaceae</taxon>
        <taxon>Megasphaera</taxon>
    </lineage>
</organism>
<comment type="caution">
    <text evidence="1">The sequence shown here is derived from an EMBL/GenBank/DDBJ whole genome shotgun (WGS) entry which is preliminary data.</text>
</comment>
<name>A0ABR6VGI9_9FIRM</name>